<dbReference type="PROSITE" id="PS50928">
    <property type="entry name" value="ABC_TM1"/>
    <property type="match status" value="1"/>
</dbReference>
<evidence type="ECO:0000256" key="4">
    <source>
        <dbReference type="ARBA" id="ARBA00022475"/>
    </source>
</evidence>
<evidence type="ECO:0000256" key="6">
    <source>
        <dbReference type="ARBA" id="ARBA00022989"/>
    </source>
</evidence>
<dbReference type="AlphaFoldDB" id="A0A6N2TPU8"/>
<comment type="subcellular location">
    <subcellularLocation>
        <location evidence="1 8">Cell membrane</location>
        <topology evidence="1 8">Multi-pass membrane protein</topology>
    </subcellularLocation>
</comment>
<keyword evidence="5 8" id="KW-0812">Transmembrane</keyword>
<comment type="similarity">
    <text evidence="2">Belongs to the binding-protein-dependent transport system permease family. CysTW subfamily.</text>
</comment>
<dbReference type="Proteomes" id="UP000429211">
    <property type="component" value="Unassembled WGS sequence"/>
</dbReference>
<reference evidence="11" key="2">
    <citation type="submission" date="2019-11" db="EMBL/GenBank/DDBJ databases">
        <authorList>
            <person name="Feng L."/>
        </authorList>
    </citation>
    <scope>NUCLEOTIDE SEQUENCE</scope>
    <source>
        <strain evidence="11">BdentiumLFYP24</strain>
    </source>
</reference>
<keyword evidence="6 8" id="KW-1133">Transmembrane helix</keyword>
<evidence type="ECO:0000313" key="10">
    <source>
        <dbReference type="EMBL" id="KAB7461475.1"/>
    </source>
</evidence>
<gene>
    <name evidence="11" type="primary">ydcV</name>
    <name evidence="11" type="ORF">BDLFYP24_02093</name>
    <name evidence="10" type="ORF">GBB04_05200</name>
</gene>
<dbReference type="InterPro" id="IPR000515">
    <property type="entry name" value="MetI-like"/>
</dbReference>
<evidence type="ECO:0000256" key="8">
    <source>
        <dbReference type="RuleBase" id="RU363032"/>
    </source>
</evidence>
<dbReference type="GO" id="GO:0055085">
    <property type="term" value="P:transmembrane transport"/>
    <property type="evidence" value="ECO:0007669"/>
    <property type="project" value="InterPro"/>
</dbReference>
<keyword evidence="3 8" id="KW-0813">Transport</keyword>
<feature type="domain" description="ABC transmembrane type-1" evidence="9">
    <location>
        <begin position="65"/>
        <end position="255"/>
    </location>
</feature>
<organism evidence="11">
    <name type="scientific">Bifidobacterium dentium</name>
    <dbReference type="NCBI Taxonomy" id="1689"/>
    <lineage>
        <taxon>Bacteria</taxon>
        <taxon>Bacillati</taxon>
        <taxon>Actinomycetota</taxon>
        <taxon>Actinomycetes</taxon>
        <taxon>Bifidobacteriales</taxon>
        <taxon>Bifidobacteriaceae</taxon>
        <taxon>Bifidobacterium</taxon>
    </lineage>
</organism>
<dbReference type="PANTHER" id="PTHR43848">
    <property type="entry name" value="PUTRESCINE TRANSPORT SYSTEM PERMEASE PROTEIN POTI"/>
    <property type="match status" value="1"/>
</dbReference>
<evidence type="ECO:0000313" key="11">
    <source>
        <dbReference type="EMBL" id="VYT07628.1"/>
    </source>
</evidence>
<dbReference type="EMBL" id="WDPD01000004">
    <property type="protein sequence ID" value="KAB7461475.1"/>
    <property type="molecule type" value="Genomic_DNA"/>
</dbReference>
<dbReference type="CDD" id="cd06261">
    <property type="entry name" value="TM_PBP2"/>
    <property type="match status" value="1"/>
</dbReference>
<feature type="transmembrane region" description="Helical" evidence="8">
    <location>
        <begin position="190"/>
        <end position="214"/>
    </location>
</feature>
<sequence>MELKKSTKVLFGIAAGIVLLFIYAPLAVVLINSVNGDATLAWPVRSVTFEWWGRAFHSAGLLSAALISFGVAIVATIVSLILGTLCALALQRYDFFGKSAINMLVILPIALPGIVTGIALNNAFTTMVGIKLSMFTLIVAHVTFTIVTVYNNVFARLGQLGQHTEEASADLGAGVWTTFRLVTFPRIKSSLFAGGLLAFALSFDEIVVTTFTAGQDITTLPIWIMNNMFRPHQAPVVSVVAVIMVVISLVPLWLSQRVTSDID</sequence>
<dbReference type="InterPro" id="IPR051789">
    <property type="entry name" value="Bact_Polyamine_Transport"/>
</dbReference>
<feature type="transmembrane region" description="Helical" evidence="8">
    <location>
        <begin position="132"/>
        <end position="153"/>
    </location>
</feature>
<evidence type="ECO:0000256" key="7">
    <source>
        <dbReference type="ARBA" id="ARBA00023136"/>
    </source>
</evidence>
<feature type="transmembrane region" description="Helical" evidence="8">
    <location>
        <begin position="100"/>
        <end position="120"/>
    </location>
</feature>
<proteinExistence type="inferred from homology"/>
<evidence type="ECO:0000256" key="5">
    <source>
        <dbReference type="ARBA" id="ARBA00022692"/>
    </source>
</evidence>
<dbReference type="EMBL" id="CACRSP010000006">
    <property type="protein sequence ID" value="VYT07628.1"/>
    <property type="molecule type" value="Genomic_DNA"/>
</dbReference>
<evidence type="ECO:0000256" key="2">
    <source>
        <dbReference type="ARBA" id="ARBA00007069"/>
    </source>
</evidence>
<evidence type="ECO:0000259" key="9">
    <source>
        <dbReference type="PROSITE" id="PS50928"/>
    </source>
</evidence>
<dbReference type="GO" id="GO:0005886">
    <property type="term" value="C:plasma membrane"/>
    <property type="evidence" value="ECO:0007669"/>
    <property type="project" value="UniProtKB-SubCell"/>
</dbReference>
<dbReference type="Pfam" id="PF00528">
    <property type="entry name" value="BPD_transp_1"/>
    <property type="match status" value="1"/>
</dbReference>
<reference evidence="10 12" key="1">
    <citation type="journal article" date="2019" name="Nat. Med.">
        <title>A library of human gut bacterial isolates paired with longitudinal multiomics data enables mechanistic microbiome research.</title>
        <authorList>
            <person name="Poyet M."/>
            <person name="Groussin M."/>
            <person name="Gibbons S.M."/>
            <person name="Avila-Pacheco J."/>
            <person name="Jiang X."/>
            <person name="Kearney S.M."/>
            <person name="Perrotta A.R."/>
            <person name="Berdy B."/>
            <person name="Zhao S."/>
            <person name="Lieberman T.D."/>
            <person name="Swanson P.K."/>
            <person name="Smith M."/>
            <person name="Roesemann S."/>
            <person name="Alexander J.E."/>
            <person name="Rich S.A."/>
            <person name="Livny J."/>
            <person name="Vlamakis H."/>
            <person name="Clish C."/>
            <person name="Bullock K."/>
            <person name="Deik A."/>
            <person name="Scott J."/>
            <person name="Pierce K.A."/>
            <person name="Xavier R.J."/>
            <person name="Alm E.J."/>
        </authorList>
    </citation>
    <scope>NUCLEOTIDE SEQUENCE [LARGE SCALE GENOMIC DNA]</scope>
    <source>
        <strain evidence="10 12">BIOML-A2</strain>
    </source>
</reference>
<dbReference type="PANTHER" id="PTHR43848:SF2">
    <property type="entry name" value="PUTRESCINE TRANSPORT SYSTEM PERMEASE PROTEIN POTI"/>
    <property type="match status" value="1"/>
</dbReference>
<name>A0A6N2TPU8_9BIFI</name>
<evidence type="ECO:0000256" key="1">
    <source>
        <dbReference type="ARBA" id="ARBA00004651"/>
    </source>
</evidence>
<accession>A0A6N2TPU8</accession>
<dbReference type="SUPFAM" id="SSF161098">
    <property type="entry name" value="MetI-like"/>
    <property type="match status" value="1"/>
</dbReference>
<dbReference type="RefSeq" id="WP_129880010.1">
    <property type="nucleotide sequence ID" value="NZ_CACRSP010000006.1"/>
</dbReference>
<keyword evidence="7 8" id="KW-0472">Membrane</keyword>
<keyword evidence="4" id="KW-1003">Cell membrane</keyword>
<dbReference type="Gene3D" id="1.10.3720.10">
    <property type="entry name" value="MetI-like"/>
    <property type="match status" value="1"/>
</dbReference>
<feature type="transmembrane region" description="Helical" evidence="8">
    <location>
        <begin position="9"/>
        <end position="35"/>
    </location>
</feature>
<protein>
    <submittedName>
        <fullName evidence="10 11">ABC transporter permease</fullName>
    </submittedName>
</protein>
<evidence type="ECO:0000256" key="3">
    <source>
        <dbReference type="ARBA" id="ARBA00022448"/>
    </source>
</evidence>
<feature type="transmembrane region" description="Helical" evidence="8">
    <location>
        <begin position="234"/>
        <end position="254"/>
    </location>
</feature>
<feature type="transmembrane region" description="Helical" evidence="8">
    <location>
        <begin position="55"/>
        <end position="88"/>
    </location>
</feature>
<dbReference type="InterPro" id="IPR035906">
    <property type="entry name" value="MetI-like_sf"/>
</dbReference>
<evidence type="ECO:0000313" key="12">
    <source>
        <dbReference type="Proteomes" id="UP000429211"/>
    </source>
</evidence>